<feature type="signal peptide" evidence="1">
    <location>
        <begin position="1"/>
        <end position="24"/>
    </location>
</feature>
<name>I1DXG4_9GAMM</name>
<dbReference type="EMBL" id="BAFK01000008">
    <property type="protein sequence ID" value="GAB58742.1"/>
    <property type="molecule type" value="Genomic_DNA"/>
</dbReference>
<dbReference type="Gene3D" id="3.40.50.1240">
    <property type="entry name" value="Phosphoglycerate mutase-like"/>
    <property type="match status" value="1"/>
</dbReference>
<gene>
    <name evidence="2" type="ORF">RNAN_1730</name>
</gene>
<sequence length="188" mass="20675">MHQADMKLCLVLLILLFVTLPAQADNAWQAWREGKALLLMRHTLAPGSGDPAGFVLEDCSTQRNLNNEGQQQAKRWGKLLRQQHNGEITVYSSQWCRCLDTARLMDLTTPTPLPVLNSFFAGRGDGDKQTQALMQQFAIAQTAQPTVLVTHQVNFTALTGIFPRSGEAAILALPLTQPATVLARINTP</sequence>
<keyword evidence="3" id="KW-1185">Reference proteome</keyword>
<organism evidence="2 3">
    <name type="scientific">Rheinheimera nanhaiensis E407-8</name>
    <dbReference type="NCBI Taxonomy" id="562729"/>
    <lineage>
        <taxon>Bacteria</taxon>
        <taxon>Pseudomonadati</taxon>
        <taxon>Pseudomonadota</taxon>
        <taxon>Gammaproteobacteria</taxon>
        <taxon>Chromatiales</taxon>
        <taxon>Chromatiaceae</taxon>
        <taxon>Rheinheimera</taxon>
    </lineage>
</organism>
<protein>
    <recommendedName>
        <fullName evidence="4">Histidine phosphatase family protein</fullName>
    </recommendedName>
</protein>
<dbReference type="AlphaFoldDB" id="I1DXG4"/>
<evidence type="ECO:0008006" key="4">
    <source>
        <dbReference type="Google" id="ProtNLM"/>
    </source>
</evidence>
<keyword evidence="1" id="KW-0732">Signal</keyword>
<accession>I1DXG4</accession>
<dbReference type="CDD" id="cd07040">
    <property type="entry name" value="HP"/>
    <property type="match status" value="1"/>
</dbReference>
<comment type="caution">
    <text evidence="2">The sequence shown here is derived from an EMBL/GenBank/DDBJ whole genome shotgun (WGS) entry which is preliminary data.</text>
</comment>
<dbReference type="InterPro" id="IPR029033">
    <property type="entry name" value="His_PPase_superfam"/>
</dbReference>
<feature type="chain" id="PRO_5003638755" description="Histidine phosphatase family protein" evidence="1">
    <location>
        <begin position="25"/>
        <end position="188"/>
    </location>
</feature>
<dbReference type="Pfam" id="PF00300">
    <property type="entry name" value="His_Phos_1"/>
    <property type="match status" value="1"/>
</dbReference>
<dbReference type="InterPro" id="IPR013078">
    <property type="entry name" value="His_Pase_superF_clade-1"/>
</dbReference>
<evidence type="ECO:0000313" key="2">
    <source>
        <dbReference type="EMBL" id="GAB58742.1"/>
    </source>
</evidence>
<reference evidence="2 3" key="1">
    <citation type="journal article" date="2012" name="J. Bacteriol.">
        <title>Genome Sequence of the Protease-Producing Bacterium Rheinheimera nanhaiensis E407-8T, Isolated from Deep-Sea Sediment of the South China Sea.</title>
        <authorList>
            <person name="Zhang X.-Y."/>
            <person name="Zhang Y.-J."/>
            <person name="Qin Q.-L."/>
            <person name="Xie B.-B."/>
            <person name="Chen X.-L."/>
            <person name="Zhou B.-C."/>
            <person name="Zhang Y.-Z."/>
        </authorList>
    </citation>
    <scope>NUCLEOTIDE SEQUENCE [LARGE SCALE GENOMIC DNA]</scope>
    <source>
        <strain evidence="2 3">E407-8</strain>
    </source>
</reference>
<dbReference type="SUPFAM" id="SSF53254">
    <property type="entry name" value="Phosphoglycerate mutase-like"/>
    <property type="match status" value="1"/>
</dbReference>
<dbReference type="STRING" id="562729.RNAN_1730"/>
<dbReference type="Proteomes" id="UP000004374">
    <property type="component" value="Unassembled WGS sequence"/>
</dbReference>
<proteinExistence type="predicted"/>
<evidence type="ECO:0000256" key="1">
    <source>
        <dbReference type="SAM" id="SignalP"/>
    </source>
</evidence>
<evidence type="ECO:0000313" key="3">
    <source>
        <dbReference type="Proteomes" id="UP000004374"/>
    </source>
</evidence>